<evidence type="ECO:0000256" key="5">
    <source>
        <dbReference type="HAMAP-Rule" id="MF_01334"/>
    </source>
</evidence>
<evidence type="ECO:0000256" key="6">
    <source>
        <dbReference type="SAM" id="MobiDB-lite"/>
    </source>
</evidence>
<dbReference type="Pfam" id="PF01386">
    <property type="entry name" value="Ribosomal_L25p"/>
    <property type="match status" value="1"/>
</dbReference>
<dbReference type="Proteomes" id="UP000230906">
    <property type="component" value="Unassembled WGS sequence"/>
</dbReference>
<evidence type="ECO:0000259" key="8">
    <source>
        <dbReference type="Pfam" id="PF14693"/>
    </source>
</evidence>
<evidence type="ECO:0000259" key="7">
    <source>
        <dbReference type="Pfam" id="PF01386"/>
    </source>
</evidence>
<dbReference type="GO" id="GO:0008097">
    <property type="term" value="F:5S rRNA binding"/>
    <property type="evidence" value="ECO:0007669"/>
    <property type="project" value="InterPro"/>
</dbReference>
<feature type="compositionally biased region" description="Basic and acidic residues" evidence="6">
    <location>
        <begin position="197"/>
        <end position="206"/>
    </location>
</feature>
<keyword evidence="2 5" id="KW-0694">RNA-binding</keyword>
<comment type="subunit">
    <text evidence="5">Part of the 50S ribosomal subunit; part of the 5S rRNA/L5/L18/L25 subcomplex. Contacts the 5S rRNA. Binds to the 5S rRNA independently of L5 and L18.</text>
</comment>
<evidence type="ECO:0000256" key="4">
    <source>
        <dbReference type="ARBA" id="ARBA00023274"/>
    </source>
</evidence>
<evidence type="ECO:0000313" key="9">
    <source>
        <dbReference type="EMBL" id="PIR45438.1"/>
    </source>
</evidence>
<gene>
    <name evidence="5" type="primary">rplY</name>
    <name evidence="5" type="synonym">ctc</name>
    <name evidence="9" type="ORF">COV09_01365</name>
</gene>
<evidence type="ECO:0000256" key="3">
    <source>
        <dbReference type="ARBA" id="ARBA00022980"/>
    </source>
</evidence>
<dbReference type="InterPro" id="IPR020930">
    <property type="entry name" value="Ribosomal_uL5_bac-type"/>
</dbReference>
<dbReference type="HAMAP" id="MF_01334">
    <property type="entry name" value="Ribosomal_bL25_CTC"/>
    <property type="match status" value="1"/>
</dbReference>
<dbReference type="PANTHER" id="PTHR33284:SF1">
    <property type="entry name" value="RIBOSOMAL PROTEIN L25_GLN-TRNA SYNTHETASE, ANTI-CODON-BINDING DOMAIN-CONTAINING PROTEIN"/>
    <property type="match status" value="1"/>
</dbReference>
<dbReference type="InterPro" id="IPR011035">
    <property type="entry name" value="Ribosomal_bL25/Gln-tRNA_synth"/>
</dbReference>
<dbReference type="EMBL" id="PCYJ01000021">
    <property type="protein sequence ID" value="PIR45438.1"/>
    <property type="molecule type" value="Genomic_DNA"/>
</dbReference>
<accession>A0A2H0RFZ7</accession>
<sequence>MVKLIATERKTFGKQLKGDRAAGQLPVAVYGAKEATKSYFVNTKDFTKLFREAGESTVISLESPDGDKDILIKEVATHPTSGEIIHADLYAIEKGKKLQVAVPLEFEGVAPAVKELSGILIKVLHEVEVEAMPKDLPHDIKVDVSGLDTLESQILVKDLKVPAGVEILTSGEEVVAAMTVAKAEPEEETPIDLDAIEVEKKGKQVDEAEPGETPAKPSE</sequence>
<dbReference type="GO" id="GO:0003735">
    <property type="term" value="F:structural constituent of ribosome"/>
    <property type="evidence" value="ECO:0007669"/>
    <property type="project" value="InterPro"/>
</dbReference>
<feature type="domain" description="Large ribosomal subunit protein bL25 L25" evidence="7">
    <location>
        <begin position="6"/>
        <end position="89"/>
    </location>
</feature>
<comment type="function">
    <text evidence="5">This is one of the proteins that binds to the 5S RNA in the ribosome where it forms part of the central protuberance.</text>
</comment>
<dbReference type="GO" id="GO:0022625">
    <property type="term" value="C:cytosolic large ribosomal subunit"/>
    <property type="evidence" value="ECO:0007669"/>
    <property type="project" value="TreeGrafter"/>
</dbReference>
<keyword evidence="4 5" id="KW-0687">Ribonucleoprotein</keyword>
<dbReference type="InterPro" id="IPR001021">
    <property type="entry name" value="Ribosomal_bL25_long"/>
</dbReference>
<feature type="region of interest" description="Disordered" evidence="6">
    <location>
        <begin position="183"/>
        <end position="219"/>
    </location>
</feature>
<feature type="compositionally biased region" description="Acidic residues" evidence="6">
    <location>
        <begin position="185"/>
        <end position="196"/>
    </location>
</feature>
<organism evidence="9 10">
    <name type="scientific">Candidatus Vogelbacteria bacterium CG10_big_fil_rev_8_21_14_0_10_50_13</name>
    <dbReference type="NCBI Taxonomy" id="1975044"/>
    <lineage>
        <taxon>Bacteria</taxon>
        <taxon>Candidatus Vogeliibacteriota</taxon>
    </lineage>
</organism>
<evidence type="ECO:0000256" key="2">
    <source>
        <dbReference type="ARBA" id="ARBA00022884"/>
    </source>
</evidence>
<comment type="caution">
    <text evidence="9">The sequence shown here is derived from an EMBL/GenBank/DDBJ whole genome shotgun (WGS) entry which is preliminary data.</text>
</comment>
<keyword evidence="3 5" id="KW-0689">Ribosomal protein</keyword>
<reference evidence="9 10" key="1">
    <citation type="submission" date="2017-09" db="EMBL/GenBank/DDBJ databases">
        <title>Depth-based differentiation of microbial function through sediment-hosted aquifers and enrichment of novel symbionts in the deep terrestrial subsurface.</title>
        <authorList>
            <person name="Probst A.J."/>
            <person name="Ladd B."/>
            <person name="Jarett J.K."/>
            <person name="Geller-Mcgrath D.E."/>
            <person name="Sieber C.M."/>
            <person name="Emerson J.B."/>
            <person name="Anantharaman K."/>
            <person name="Thomas B.C."/>
            <person name="Malmstrom R."/>
            <person name="Stieglmeier M."/>
            <person name="Klingl A."/>
            <person name="Woyke T."/>
            <person name="Ryan C.M."/>
            <person name="Banfield J.F."/>
        </authorList>
    </citation>
    <scope>NUCLEOTIDE SEQUENCE [LARGE SCALE GENOMIC DNA]</scope>
    <source>
        <strain evidence="9">CG10_big_fil_rev_8_21_14_0_10_50_13</strain>
    </source>
</reference>
<comment type="similarity">
    <text evidence="5">Belongs to the bacterial ribosomal protein bL25 family. CTC subfamily.</text>
</comment>
<evidence type="ECO:0000256" key="1">
    <source>
        <dbReference type="ARBA" id="ARBA00022730"/>
    </source>
</evidence>
<name>A0A2H0RFZ7_9BACT</name>
<dbReference type="AlphaFoldDB" id="A0A2H0RFZ7"/>
<dbReference type="Gene3D" id="2.170.120.20">
    <property type="entry name" value="Ribosomal protein L25, beta domain"/>
    <property type="match status" value="1"/>
</dbReference>
<dbReference type="SUPFAM" id="SSF50715">
    <property type="entry name" value="Ribosomal protein L25-like"/>
    <property type="match status" value="1"/>
</dbReference>
<dbReference type="InterPro" id="IPR020057">
    <property type="entry name" value="Ribosomal_bL25_b-dom"/>
</dbReference>
<dbReference type="PANTHER" id="PTHR33284">
    <property type="entry name" value="RIBOSOMAL PROTEIN L25/GLN-TRNA SYNTHETASE, ANTI-CODON-BINDING DOMAIN-CONTAINING PROTEIN"/>
    <property type="match status" value="1"/>
</dbReference>
<protein>
    <recommendedName>
        <fullName evidence="5">Large ribosomal subunit protein bL25</fullName>
    </recommendedName>
    <alternativeName>
        <fullName evidence="5">General stress protein CTC</fullName>
    </alternativeName>
</protein>
<dbReference type="GO" id="GO:0006412">
    <property type="term" value="P:translation"/>
    <property type="evidence" value="ECO:0007669"/>
    <property type="project" value="UniProtKB-UniRule"/>
</dbReference>
<dbReference type="NCBIfam" id="TIGR00731">
    <property type="entry name" value="bL25_bact_ctc"/>
    <property type="match status" value="1"/>
</dbReference>
<proteinExistence type="inferred from homology"/>
<dbReference type="CDD" id="cd00495">
    <property type="entry name" value="Ribosomal_L25_TL5_CTC"/>
    <property type="match status" value="1"/>
</dbReference>
<dbReference type="Gene3D" id="2.40.240.10">
    <property type="entry name" value="Ribosomal Protein L25, Chain P"/>
    <property type="match status" value="1"/>
</dbReference>
<feature type="domain" description="Large ribosomal subunit protein bL25 beta" evidence="8">
    <location>
        <begin position="97"/>
        <end position="180"/>
    </location>
</feature>
<dbReference type="Pfam" id="PF14693">
    <property type="entry name" value="Ribosomal_TL5_C"/>
    <property type="match status" value="1"/>
</dbReference>
<evidence type="ECO:0000313" key="10">
    <source>
        <dbReference type="Proteomes" id="UP000230906"/>
    </source>
</evidence>
<dbReference type="InterPro" id="IPR020056">
    <property type="entry name" value="Rbsml_bL25/Gln-tRNA_synth_N"/>
</dbReference>
<dbReference type="InterPro" id="IPR029751">
    <property type="entry name" value="Ribosomal_L25_dom"/>
</dbReference>
<keyword evidence="1 5" id="KW-0699">rRNA-binding</keyword>
<dbReference type="InterPro" id="IPR037121">
    <property type="entry name" value="Ribosomal_bL25_C"/>
</dbReference>